<dbReference type="CDD" id="cd06664">
    <property type="entry name" value="IscU_like"/>
    <property type="match status" value="1"/>
</dbReference>
<dbReference type="GO" id="GO:0016226">
    <property type="term" value="P:iron-sulfur cluster assembly"/>
    <property type="evidence" value="ECO:0007669"/>
    <property type="project" value="InterPro"/>
</dbReference>
<dbReference type="GO" id="GO:0051536">
    <property type="term" value="F:iron-sulfur cluster binding"/>
    <property type="evidence" value="ECO:0007669"/>
    <property type="project" value="InterPro"/>
</dbReference>
<name>A0A8J5HNU8_ZINOF</name>
<keyword evidence="3" id="KW-1185">Reference proteome</keyword>
<dbReference type="PANTHER" id="PTHR10093">
    <property type="entry name" value="IRON-SULFUR CLUSTER ASSEMBLY ENZYME NIFU HOMOLOG"/>
    <property type="match status" value="1"/>
</dbReference>
<evidence type="ECO:0000313" key="3">
    <source>
        <dbReference type="Proteomes" id="UP000734854"/>
    </source>
</evidence>
<dbReference type="AlphaFoldDB" id="A0A8J5HNU8"/>
<proteinExistence type="predicted"/>
<dbReference type="Pfam" id="PF01592">
    <property type="entry name" value="NifU_N"/>
    <property type="match status" value="1"/>
</dbReference>
<feature type="domain" description="NIF system FeS cluster assembly NifU N-terminal" evidence="1">
    <location>
        <begin position="35"/>
        <end position="160"/>
    </location>
</feature>
<dbReference type="EMBL" id="JACMSC010000003">
    <property type="protein sequence ID" value="KAG6528075.1"/>
    <property type="molecule type" value="Genomic_DNA"/>
</dbReference>
<dbReference type="FunFam" id="3.90.1010.10:FF:000013">
    <property type="entry name" value="Iron-sulfur cluster assembly enzyme ISCU, mitochondrial"/>
    <property type="match status" value="1"/>
</dbReference>
<reference evidence="2 3" key="1">
    <citation type="submission" date="2020-08" db="EMBL/GenBank/DDBJ databases">
        <title>Plant Genome Project.</title>
        <authorList>
            <person name="Zhang R.-G."/>
        </authorList>
    </citation>
    <scope>NUCLEOTIDE SEQUENCE [LARGE SCALE GENOMIC DNA]</scope>
    <source>
        <tissue evidence="2">Rhizome</tissue>
    </source>
</reference>
<evidence type="ECO:0000259" key="1">
    <source>
        <dbReference type="Pfam" id="PF01592"/>
    </source>
</evidence>
<dbReference type="SUPFAM" id="SSF82649">
    <property type="entry name" value="SufE/NifU"/>
    <property type="match status" value="1"/>
</dbReference>
<evidence type="ECO:0000313" key="2">
    <source>
        <dbReference type="EMBL" id="KAG6528075.1"/>
    </source>
</evidence>
<protein>
    <recommendedName>
        <fullName evidence="1">NIF system FeS cluster assembly NifU N-terminal domain-containing protein</fullName>
    </recommendedName>
</protein>
<dbReference type="GO" id="GO:0005506">
    <property type="term" value="F:iron ion binding"/>
    <property type="evidence" value="ECO:0007669"/>
    <property type="project" value="InterPro"/>
</dbReference>
<dbReference type="Gene3D" id="3.90.1010.10">
    <property type="match status" value="1"/>
</dbReference>
<gene>
    <name evidence="2" type="ORF">ZIOFF_010223</name>
</gene>
<dbReference type="Proteomes" id="UP000734854">
    <property type="component" value="Unassembled WGS sequence"/>
</dbReference>
<accession>A0A8J5HNU8</accession>
<sequence>MADRFENSMLRAAGRRTLGFGWERPAPAAAGERRYHERVVDHFENPRNFGSFEKNDPSVGTGLVGSPACGHVMQLQIKVDDATGKIVDARYQTFGCVAAIASSSVATAWVKGKNLEEVISIKNKEIAEYLFLPPVKFQCSVLSEDAIKAAVEDYQAKKAKAAAENSEADAGSIEKAANV</sequence>
<dbReference type="InterPro" id="IPR002871">
    <property type="entry name" value="NIF_FeS_clus_asmbl_NifU_N"/>
</dbReference>
<comment type="caution">
    <text evidence="2">The sequence shown here is derived from an EMBL/GenBank/DDBJ whole genome shotgun (WGS) entry which is preliminary data.</text>
</comment>
<organism evidence="2 3">
    <name type="scientific">Zingiber officinale</name>
    <name type="common">Ginger</name>
    <name type="synonym">Amomum zingiber</name>
    <dbReference type="NCBI Taxonomy" id="94328"/>
    <lineage>
        <taxon>Eukaryota</taxon>
        <taxon>Viridiplantae</taxon>
        <taxon>Streptophyta</taxon>
        <taxon>Embryophyta</taxon>
        <taxon>Tracheophyta</taxon>
        <taxon>Spermatophyta</taxon>
        <taxon>Magnoliopsida</taxon>
        <taxon>Liliopsida</taxon>
        <taxon>Zingiberales</taxon>
        <taxon>Zingiberaceae</taxon>
        <taxon>Zingiber</taxon>
    </lineage>
</organism>